<feature type="transmembrane region" description="Helical" evidence="1">
    <location>
        <begin position="50"/>
        <end position="69"/>
    </location>
</feature>
<feature type="transmembrane region" description="Helical" evidence="1">
    <location>
        <begin position="198"/>
        <end position="216"/>
    </location>
</feature>
<organism evidence="4 5">
    <name type="scientific">Arthrobacter horti</name>
    <dbReference type="NCBI Taxonomy" id="3068273"/>
    <lineage>
        <taxon>Bacteria</taxon>
        <taxon>Bacillati</taxon>
        <taxon>Actinomycetota</taxon>
        <taxon>Actinomycetes</taxon>
        <taxon>Micrococcales</taxon>
        <taxon>Micrococcaceae</taxon>
        <taxon>Arthrobacter</taxon>
    </lineage>
</organism>
<gene>
    <name evidence="4" type="ORF">Q9R02_09340</name>
</gene>
<dbReference type="PANTHER" id="PTHR10050:SF46">
    <property type="entry name" value="PROTEIN O-MANNOSYL-TRANSFERASE 2"/>
    <property type="match status" value="1"/>
</dbReference>
<keyword evidence="5" id="KW-1185">Reference proteome</keyword>
<comment type="caution">
    <text evidence="4">The sequence shown here is derived from an EMBL/GenBank/DDBJ whole genome shotgun (WGS) entry which is preliminary data.</text>
</comment>
<dbReference type="InterPro" id="IPR038731">
    <property type="entry name" value="RgtA/B/C-like"/>
</dbReference>
<dbReference type="Pfam" id="PF13231">
    <property type="entry name" value="PMT_2"/>
    <property type="match status" value="1"/>
</dbReference>
<feature type="transmembrane region" description="Helical" evidence="1">
    <location>
        <begin position="469"/>
        <end position="492"/>
    </location>
</feature>
<evidence type="ECO:0000259" key="2">
    <source>
        <dbReference type="Pfam" id="PF13231"/>
    </source>
</evidence>
<feature type="transmembrane region" description="Helical" evidence="1">
    <location>
        <begin position="422"/>
        <end position="439"/>
    </location>
</feature>
<evidence type="ECO:0000256" key="1">
    <source>
        <dbReference type="RuleBase" id="RU367007"/>
    </source>
</evidence>
<accession>A0ABT9IP50</accession>
<dbReference type="EMBL" id="JAVALS010000005">
    <property type="protein sequence ID" value="MDP5227353.1"/>
    <property type="molecule type" value="Genomic_DNA"/>
</dbReference>
<proteinExistence type="inferred from homology"/>
<evidence type="ECO:0000259" key="3">
    <source>
        <dbReference type="Pfam" id="PF16192"/>
    </source>
</evidence>
<feature type="transmembrane region" description="Helical" evidence="1">
    <location>
        <begin position="315"/>
        <end position="335"/>
    </location>
</feature>
<keyword evidence="1" id="KW-0472">Membrane</keyword>
<evidence type="ECO:0000313" key="4">
    <source>
        <dbReference type="EMBL" id="MDP5227353.1"/>
    </source>
</evidence>
<feature type="domain" description="Protein O-mannosyl-transferase C-terminal four TM" evidence="3">
    <location>
        <begin position="360"/>
        <end position="546"/>
    </location>
</feature>
<feature type="transmembrane region" description="Helical" evidence="1">
    <location>
        <begin position="256"/>
        <end position="289"/>
    </location>
</feature>
<keyword evidence="1 4" id="KW-0808">Transferase</keyword>
<dbReference type="Proteomes" id="UP001232725">
    <property type="component" value="Unassembled WGS sequence"/>
</dbReference>
<dbReference type="PANTHER" id="PTHR10050">
    <property type="entry name" value="DOLICHYL-PHOSPHATE-MANNOSE--PROTEIN MANNOSYLTRANSFERASE"/>
    <property type="match status" value="1"/>
</dbReference>
<comment type="similarity">
    <text evidence="1">Belongs to the glycosyltransferase 39 family.</text>
</comment>
<comment type="pathway">
    <text evidence="1">Protein modification; protein glycosylation.</text>
</comment>
<keyword evidence="1 4" id="KW-0328">Glycosyltransferase</keyword>
<comment type="subcellular location">
    <subcellularLocation>
        <location evidence="1">Cell membrane</location>
    </subcellularLocation>
</comment>
<sequence>MRSRRRRRPSAPGTSGWILDPREAFTEASLRERLLGPVQSWRDYSPSLRLWFWLGPVLTAVLGGVLRFVRLGDPHSLVFDETYYVKDAYSLLQSGFERNWAGEANAAFNRGDPSLIQSSAEYVVHPPLGKWMIAWGMDLFGQGNTFGSRFSSAVVGTLSILILALVAQKLFSSVTLGTVAGLLIAVDGTHLVMSRIGILDIFLEFWVLVVFAFLLLDRQDGRRRLAARLARLAAASPTGVPDDAVLRWGPGLGFRWWRLAASAAMGAAVGIKWSGLFFLAVFGLLMVLWDMNARRVAGVKHWAVGATVRDGIPAFFLYLGTATAVYLSTWTGWFLSSDAYNRRWAEQNPGQGVLWLPAPLRSLWQYHEQAYAFHQSLSADHPYKASSWTWLVLGRPTSFYYQSPQCGAAKCSEAILSVGNPLIWWGGTIALVVLLFVWAGRRDWRAGAILAGMAGGYLPWFMYPDRTTFFFYAVAFEPFLILALCYGLGLFLGKRQDPPWRRRAGFLVVAVFLAAVLALSAFFYPIWTAETISYNDWHLRMWMPSWI</sequence>
<comment type="function">
    <text evidence="1">Protein O-mannosyltransferase that catalyzes the transfer of a single mannose residue from a polyprenol phospho-mannosyl lipidic donor to the hydroxyl group of selected serine and threonine residues in acceptor proteins.</text>
</comment>
<keyword evidence="1" id="KW-1003">Cell membrane</keyword>
<dbReference type="InterPro" id="IPR027005">
    <property type="entry name" value="PMT-like"/>
</dbReference>
<dbReference type="GO" id="GO:0016757">
    <property type="term" value="F:glycosyltransferase activity"/>
    <property type="evidence" value="ECO:0007669"/>
    <property type="project" value="UniProtKB-KW"/>
</dbReference>
<dbReference type="InterPro" id="IPR032421">
    <property type="entry name" value="PMT_4TMC"/>
</dbReference>
<name>A0ABT9IP50_9MICC</name>
<feature type="domain" description="Glycosyltransferase RgtA/B/C/D-like" evidence="2">
    <location>
        <begin position="125"/>
        <end position="216"/>
    </location>
</feature>
<reference evidence="4 5" key="1">
    <citation type="submission" date="2023-08" db="EMBL/GenBank/DDBJ databases">
        <title>Arthrobacter horti sp. nov., isolated from forest soil.</title>
        <authorList>
            <person name="Park M."/>
        </authorList>
    </citation>
    <scope>NUCLEOTIDE SEQUENCE [LARGE SCALE GENOMIC DNA]</scope>
    <source>
        <strain evidence="4 5">YJM1</strain>
    </source>
</reference>
<dbReference type="Pfam" id="PF16192">
    <property type="entry name" value="PMT_4TMC"/>
    <property type="match status" value="1"/>
</dbReference>
<keyword evidence="1" id="KW-0812">Transmembrane</keyword>
<keyword evidence="1" id="KW-1133">Transmembrane helix</keyword>
<feature type="transmembrane region" description="Helical" evidence="1">
    <location>
        <begin position="504"/>
        <end position="527"/>
    </location>
</feature>
<evidence type="ECO:0000313" key="5">
    <source>
        <dbReference type="Proteomes" id="UP001232725"/>
    </source>
</evidence>
<protein>
    <recommendedName>
        <fullName evidence="1">Polyprenol-phosphate-mannose--protein mannosyltransferase</fullName>
        <ecNumber evidence="1">2.4.1.-</ecNumber>
    </recommendedName>
</protein>
<feature type="transmembrane region" description="Helical" evidence="1">
    <location>
        <begin position="158"/>
        <end position="186"/>
    </location>
</feature>
<dbReference type="EC" id="2.4.1.-" evidence="1"/>